<dbReference type="InterPro" id="IPR014284">
    <property type="entry name" value="RNA_pol_sigma-70_dom"/>
</dbReference>
<evidence type="ECO:0000259" key="6">
    <source>
        <dbReference type="Pfam" id="PF08281"/>
    </source>
</evidence>
<keyword evidence="8" id="KW-1185">Reference proteome</keyword>
<evidence type="ECO:0000256" key="2">
    <source>
        <dbReference type="ARBA" id="ARBA00023015"/>
    </source>
</evidence>
<comment type="similarity">
    <text evidence="1">Belongs to the sigma-70 factor family. ECF subfamily.</text>
</comment>
<dbReference type="NCBIfam" id="TIGR02937">
    <property type="entry name" value="sigma70-ECF"/>
    <property type="match status" value="1"/>
</dbReference>
<feature type="domain" description="RNA polymerase sigma factor 70 region 4 type 2" evidence="6">
    <location>
        <begin position="135"/>
        <end position="187"/>
    </location>
</feature>
<dbReference type="InterPro" id="IPR036388">
    <property type="entry name" value="WH-like_DNA-bd_sf"/>
</dbReference>
<dbReference type="Gene3D" id="1.10.1740.10">
    <property type="match status" value="1"/>
</dbReference>
<dbReference type="SUPFAM" id="SSF88659">
    <property type="entry name" value="Sigma3 and sigma4 domains of RNA polymerase sigma factors"/>
    <property type="match status" value="1"/>
</dbReference>
<dbReference type="InterPro" id="IPR013324">
    <property type="entry name" value="RNA_pol_sigma_r3/r4-like"/>
</dbReference>
<dbReference type="InterPro" id="IPR039425">
    <property type="entry name" value="RNA_pol_sigma-70-like"/>
</dbReference>
<evidence type="ECO:0000256" key="1">
    <source>
        <dbReference type="ARBA" id="ARBA00010641"/>
    </source>
</evidence>
<dbReference type="GO" id="GO:0016987">
    <property type="term" value="F:sigma factor activity"/>
    <property type="evidence" value="ECO:0007669"/>
    <property type="project" value="UniProtKB-KW"/>
</dbReference>
<feature type="domain" description="RNA polymerase sigma-70 region 2" evidence="5">
    <location>
        <begin position="35"/>
        <end position="101"/>
    </location>
</feature>
<dbReference type="Pfam" id="PF08281">
    <property type="entry name" value="Sigma70_r4_2"/>
    <property type="match status" value="1"/>
</dbReference>
<protein>
    <submittedName>
        <fullName evidence="7">RNA polymerase subunit sigma-70</fullName>
    </submittedName>
</protein>
<dbReference type="EMBL" id="MSCK01000001">
    <property type="protein sequence ID" value="PQJ71802.1"/>
    <property type="molecule type" value="Genomic_DNA"/>
</dbReference>
<keyword evidence="2" id="KW-0805">Transcription regulation</keyword>
<dbReference type="InterPro" id="IPR013249">
    <property type="entry name" value="RNA_pol_sigma70_r4_t2"/>
</dbReference>
<dbReference type="SUPFAM" id="SSF88946">
    <property type="entry name" value="Sigma2 domain of RNA polymerase sigma factors"/>
    <property type="match status" value="1"/>
</dbReference>
<keyword evidence="3" id="KW-0731">Sigma factor</keyword>
<reference evidence="7 8" key="1">
    <citation type="submission" date="2016-12" db="EMBL/GenBank/DDBJ databases">
        <title>Trade-off between light-utilization and light-protection in marine flavobacteria.</title>
        <authorList>
            <person name="Kumagai Y."/>
            <person name="Yoshizawa S."/>
            <person name="Kogure K."/>
            <person name="Iwasaki W."/>
        </authorList>
    </citation>
    <scope>NUCLEOTIDE SEQUENCE [LARGE SCALE GENOMIC DNA]</scope>
    <source>
        <strain evidence="7 8">KCTC 12100</strain>
    </source>
</reference>
<dbReference type="InterPro" id="IPR007627">
    <property type="entry name" value="RNA_pol_sigma70_r2"/>
</dbReference>
<dbReference type="AlphaFoldDB" id="A0A2P6CA48"/>
<dbReference type="PANTHER" id="PTHR43133">
    <property type="entry name" value="RNA POLYMERASE ECF-TYPE SIGMA FACTO"/>
    <property type="match status" value="1"/>
</dbReference>
<evidence type="ECO:0000256" key="4">
    <source>
        <dbReference type="ARBA" id="ARBA00023163"/>
    </source>
</evidence>
<evidence type="ECO:0000256" key="3">
    <source>
        <dbReference type="ARBA" id="ARBA00023082"/>
    </source>
</evidence>
<dbReference type="Gene3D" id="1.10.10.10">
    <property type="entry name" value="Winged helix-like DNA-binding domain superfamily/Winged helix DNA-binding domain"/>
    <property type="match status" value="1"/>
</dbReference>
<name>A0A2P6CA48_9FLAO</name>
<organism evidence="7 8">
    <name type="scientific">Polaribacter butkevichii</name>
    <dbReference type="NCBI Taxonomy" id="218490"/>
    <lineage>
        <taxon>Bacteria</taxon>
        <taxon>Pseudomonadati</taxon>
        <taxon>Bacteroidota</taxon>
        <taxon>Flavobacteriia</taxon>
        <taxon>Flavobacteriales</taxon>
        <taxon>Flavobacteriaceae</taxon>
    </lineage>
</organism>
<dbReference type="Proteomes" id="UP000247345">
    <property type="component" value="Unassembled WGS sequence"/>
</dbReference>
<sequence length="194" mass="22841">MKITELKAIDVKNLSDEELVFKIVETNNTHLFAVLYDRFSKVVYNKCYGFSKNKEEAEDLTHDVFIRLFVKIKTFKGNSKFSTWLYSFTYNFCVNYVQRNDFKKKEKVTVVTDNIKEDDGLQEIDDATLFELKSEKLAKALTLIDPVEKMILLMKYQDDMTIKEIKESLNIGESAVKMRIKRAKQKLVRTYEEL</sequence>
<dbReference type="PANTHER" id="PTHR43133:SF45">
    <property type="entry name" value="RNA POLYMERASE ECF-TYPE SIGMA FACTOR"/>
    <property type="match status" value="1"/>
</dbReference>
<dbReference type="InterPro" id="IPR013325">
    <property type="entry name" value="RNA_pol_sigma_r2"/>
</dbReference>
<evidence type="ECO:0000313" key="7">
    <source>
        <dbReference type="EMBL" id="PQJ71802.1"/>
    </source>
</evidence>
<dbReference type="CDD" id="cd06171">
    <property type="entry name" value="Sigma70_r4"/>
    <property type="match status" value="1"/>
</dbReference>
<keyword evidence="4" id="KW-0804">Transcription</keyword>
<dbReference type="GO" id="GO:0006352">
    <property type="term" value="P:DNA-templated transcription initiation"/>
    <property type="evidence" value="ECO:0007669"/>
    <property type="project" value="InterPro"/>
</dbReference>
<evidence type="ECO:0000313" key="8">
    <source>
        <dbReference type="Proteomes" id="UP000247345"/>
    </source>
</evidence>
<proteinExistence type="inferred from homology"/>
<dbReference type="Pfam" id="PF04542">
    <property type="entry name" value="Sigma70_r2"/>
    <property type="match status" value="1"/>
</dbReference>
<dbReference type="GO" id="GO:0003677">
    <property type="term" value="F:DNA binding"/>
    <property type="evidence" value="ECO:0007669"/>
    <property type="project" value="InterPro"/>
</dbReference>
<gene>
    <name evidence="7" type="ORF">BTO14_00395</name>
</gene>
<accession>A0A2P6CA48</accession>
<comment type="caution">
    <text evidence="7">The sequence shown here is derived from an EMBL/GenBank/DDBJ whole genome shotgun (WGS) entry which is preliminary data.</text>
</comment>
<evidence type="ECO:0000259" key="5">
    <source>
        <dbReference type="Pfam" id="PF04542"/>
    </source>
</evidence>